<keyword evidence="5 10" id="KW-0808">Transferase</keyword>
<name>A0A1G5RSU4_9FIRM</name>
<dbReference type="AlphaFoldDB" id="A0A1G5RSU4"/>
<keyword evidence="6" id="KW-0479">Metal-binding</keyword>
<evidence type="ECO:0000256" key="3">
    <source>
        <dbReference type="ARBA" id="ARBA00012206"/>
    </source>
</evidence>
<proteinExistence type="inferred from homology"/>
<keyword evidence="7" id="KW-0862">Zinc</keyword>
<evidence type="ECO:0000256" key="6">
    <source>
        <dbReference type="ARBA" id="ARBA00022723"/>
    </source>
</evidence>
<keyword evidence="12" id="KW-1185">Reference proteome</keyword>
<comment type="cofactor">
    <cofactor evidence="1">
        <name>Zn(2+)</name>
        <dbReference type="ChEBI" id="CHEBI:29105"/>
    </cofactor>
</comment>
<evidence type="ECO:0000256" key="5">
    <source>
        <dbReference type="ARBA" id="ARBA00022679"/>
    </source>
</evidence>
<evidence type="ECO:0000313" key="11">
    <source>
        <dbReference type="EMBL" id="SCZ77076.1"/>
    </source>
</evidence>
<dbReference type="RefSeq" id="WP_092589354.1">
    <property type="nucleotide sequence ID" value="NZ_FMWL01000002.1"/>
</dbReference>
<dbReference type="PIRSF" id="PIRSF010130">
    <property type="entry name" value="PduL"/>
    <property type="match status" value="1"/>
</dbReference>
<dbReference type="GO" id="GO:0046872">
    <property type="term" value="F:metal ion binding"/>
    <property type="evidence" value="ECO:0007669"/>
    <property type="project" value="UniProtKB-KW"/>
</dbReference>
<evidence type="ECO:0000256" key="8">
    <source>
        <dbReference type="ARBA" id="ARBA00023315"/>
    </source>
</evidence>
<comment type="similarity">
    <text evidence="2 10">Belongs to the PduL family.</text>
</comment>
<dbReference type="GO" id="GO:0051144">
    <property type="term" value="P:1,2-propanediol catabolic process"/>
    <property type="evidence" value="ECO:0007669"/>
    <property type="project" value="UniProtKB-UniPathway"/>
</dbReference>
<organism evidence="11 12">
    <name type="scientific">Acidaminobacter hydrogenoformans DSM 2784</name>
    <dbReference type="NCBI Taxonomy" id="1120920"/>
    <lineage>
        <taxon>Bacteria</taxon>
        <taxon>Bacillati</taxon>
        <taxon>Bacillota</taxon>
        <taxon>Clostridia</taxon>
        <taxon>Peptostreptococcales</taxon>
        <taxon>Acidaminobacteraceae</taxon>
        <taxon>Acidaminobacter</taxon>
    </lineage>
</organism>
<dbReference type="UniPathway" id="UPA00621"/>
<evidence type="ECO:0000256" key="7">
    <source>
        <dbReference type="ARBA" id="ARBA00022833"/>
    </source>
</evidence>
<dbReference type="InterPro" id="IPR008300">
    <property type="entry name" value="PTAC"/>
</dbReference>
<evidence type="ECO:0000313" key="12">
    <source>
        <dbReference type="Proteomes" id="UP000199208"/>
    </source>
</evidence>
<comment type="catalytic activity">
    <reaction evidence="9 10">
        <text>propanoyl-CoA + phosphate = propanoyl phosphate + CoA</text>
        <dbReference type="Rhea" id="RHEA:28046"/>
        <dbReference type="ChEBI" id="CHEBI:43474"/>
        <dbReference type="ChEBI" id="CHEBI:57287"/>
        <dbReference type="ChEBI" id="CHEBI:57392"/>
        <dbReference type="ChEBI" id="CHEBI:58933"/>
        <dbReference type="EC" id="2.3.1.222"/>
    </reaction>
</comment>
<protein>
    <recommendedName>
        <fullName evidence="4 10">Phosphate propanoyltransferase</fullName>
        <ecNumber evidence="3 10">2.3.1.222</ecNumber>
    </recommendedName>
</protein>
<dbReference type="GO" id="GO:0016747">
    <property type="term" value="F:acyltransferase activity, transferring groups other than amino-acyl groups"/>
    <property type="evidence" value="ECO:0007669"/>
    <property type="project" value="InterPro"/>
</dbReference>
<dbReference type="OrthoDB" id="9784365at2"/>
<dbReference type="NCBIfam" id="NF011652">
    <property type="entry name" value="PRK15070.1"/>
    <property type="match status" value="1"/>
</dbReference>
<accession>A0A1G5RSU4</accession>
<reference evidence="11 12" key="1">
    <citation type="submission" date="2016-10" db="EMBL/GenBank/DDBJ databases">
        <authorList>
            <person name="de Groot N.N."/>
        </authorList>
    </citation>
    <scope>NUCLEOTIDE SEQUENCE [LARGE SCALE GENOMIC DNA]</scope>
    <source>
        <strain evidence="11 12">DSM 2784</strain>
    </source>
</reference>
<gene>
    <name evidence="11" type="ORF">SAMN03080599_00554</name>
</gene>
<dbReference type="PANTHER" id="PTHR39453">
    <property type="entry name" value="PHOSPHATE PROPANOYLTRANSFERASE"/>
    <property type="match status" value="1"/>
</dbReference>
<dbReference type="Proteomes" id="UP000199208">
    <property type="component" value="Unassembled WGS sequence"/>
</dbReference>
<dbReference type="PANTHER" id="PTHR39453:SF1">
    <property type="entry name" value="PHOSPHATE PROPANOYLTRANSFERASE"/>
    <property type="match status" value="1"/>
</dbReference>
<evidence type="ECO:0000256" key="4">
    <source>
        <dbReference type="ARBA" id="ARBA00020837"/>
    </source>
</evidence>
<dbReference type="STRING" id="1120920.SAMN03080599_00554"/>
<evidence type="ECO:0000256" key="2">
    <source>
        <dbReference type="ARBA" id="ARBA00007342"/>
    </source>
</evidence>
<evidence type="ECO:0000256" key="10">
    <source>
        <dbReference type="PIRNR" id="PIRNR010130"/>
    </source>
</evidence>
<evidence type="ECO:0000256" key="9">
    <source>
        <dbReference type="ARBA" id="ARBA00047589"/>
    </source>
</evidence>
<dbReference type="Pfam" id="PF06130">
    <property type="entry name" value="PTAC"/>
    <property type="match status" value="1"/>
</dbReference>
<keyword evidence="8 10" id="KW-0012">Acyltransferase</keyword>
<comment type="pathway">
    <text evidence="10">Polyol metabolism; 1,2-propanediol degradation.</text>
</comment>
<dbReference type="EC" id="2.3.1.222" evidence="3 10"/>
<evidence type="ECO:0000256" key="1">
    <source>
        <dbReference type="ARBA" id="ARBA00001947"/>
    </source>
</evidence>
<dbReference type="EMBL" id="FMWL01000002">
    <property type="protein sequence ID" value="SCZ77076.1"/>
    <property type="molecule type" value="Genomic_DNA"/>
</dbReference>
<comment type="function">
    <text evidence="10">Involved in 1,2-propanediol (1,2-PD) degradation by catalyzing the conversion of propanoyl-CoA to propanoyl-phosphate.</text>
</comment>
<sequence>MVKGYVPVGLSNRHVHLSKAHIDILFGEGHELCVFKDLSQPGQFACDEKIEVVGPKGALTMRVLGPARNETQIEVSLADGFALGVVPPVRDSGDLENSPGAKLVGPKGEVVIDKGIIAAARHIHMHTSEAEQFSLKDKDIVSVKVEGKRGLVFDNVLVRVHQNYALEMHLDIDEGNAAGIKNGDKLAVI</sequence>